<dbReference type="AlphaFoldDB" id="A0A1F4UL64"/>
<feature type="region of interest" description="Disordered" evidence="1">
    <location>
        <begin position="246"/>
        <end position="270"/>
    </location>
</feature>
<protein>
    <recommendedName>
        <fullName evidence="5">Pilus assembly protein PilO</fullName>
    </recommendedName>
</protein>
<dbReference type="GO" id="GO:0043107">
    <property type="term" value="P:type IV pilus-dependent motility"/>
    <property type="evidence" value="ECO:0007669"/>
    <property type="project" value="InterPro"/>
</dbReference>
<evidence type="ECO:0000313" key="3">
    <source>
        <dbReference type="EMBL" id="OGC45659.1"/>
    </source>
</evidence>
<dbReference type="GO" id="GO:0043683">
    <property type="term" value="P:type IV pilus assembly"/>
    <property type="evidence" value="ECO:0007669"/>
    <property type="project" value="InterPro"/>
</dbReference>
<keyword evidence="2" id="KW-0812">Transmembrane</keyword>
<accession>A0A1F4UL64</accession>
<evidence type="ECO:0008006" key="5">
    <source>
        <dbReference type="Google" id="ProtNLM"/>
    </source>
</evidence>
<gene>
    <name evidence="3" type="ORF">A2V49_03060</name>
</gene>
<feature type="transmembrane region" description="Helical" evidence="2">
    <location>
        <begin position="20"/>
        <end position="38"/>
    </location>
</feature>
<dbReference type="Pfam" id="PF04350">
    <property type="entry name" value="PilO"/>
    <property type="match status" value="1"/>
</dbReference>
<evidence type="ECO:0000256" key="1">
    <source>
        <dbReference type="SAM" id="MobiDB-lite"/>
    </source>
</evidence>
<dbReference type="EMBL" id="MEUV01000024">
    <property type="protein sequence ID" value="OGC45659.1"/>
    <property type="molecule type" value="Genomic_DNA"/>
</dbReference>
<dbReference type="Gene3D" id="3.30.70.60">
    <property type="match status" value="1"/>
</dbReference>
<evidence type="ECO:0000256" key="2">
    <source>
        <dbReference type="SAM" id="Phobius"/>
    </source>
</evidence>
<dbReference type="InterPro" id="IPR007445">
    <property type="entry name" value="PilO"/>
</dbReference>
<dbReference type="InterPro" id="IPR014717">
    <property type="entry name" value="Transl_elong_EF1B/ribsomal_bS6"/>
</dbReference>
<feature type="compositionally biased region" description="Low complexity" evidence="1">
    <location>
        <begin position="255"/>
        <end position="270"/>
    </location>
</feature>
<reference evidence="3 4" key="1">
    <citation type="journal article" date="2016" name="Nat. Commun.">
        <title>Thousands of microbial genomes shed light on interconnected biogeochemical processes in an aquifer system.</title>
        <authorList>
            <person name="Anantharaman K."/>
            <person name="Brown C.T."/>
            <person name="Hug L.A."/>
            <person name="Sharon I."/>
            <person name="Castelle C.J."/>
            <person name="Probst A.J."/>
            <person name="Thomas B.C."/>
            <person name="Singh A."/>
            <person name="Wilkins M.J."/>
            <person name="Karaoz U."/>
            <person name="Brodie E.L."/>
            <person name="Williams K.H."/>
            <person name="Hubbard S.S."/>
            <person name="Banfield J.F."/>
        </authorList>
    </citation>
    <scope>NUCLEOTIDE SEQUENCE [LARGE SCALE GENOMIC DNA]</scope>
</reference>
<sequence length="270" mass="29693">MTNSKININLSGFRNAVINYLVPLVCMVITVVVGFFVLRPSYKALPGLKSDLDTKRTLESNLNKKLGILNKLVDFKSVVDENSNLVNKILVSEEMVPALLTQADKIATESGLQVTKLSYTLASVGSASGDEKDTSSYKIVEISMGVGGGFEQFKTFLLNLESASRMINVNTLRYTYDTGDNTTEYAITLVLHSPYLYVESTAVTDEPVDLDITSTDFINLINKIKSFRYYDPNEINVNVEIIETPSPEAAPVDTPPTENAPTETPPSIFN</sequence>
<keyword evidence="2" id="KW-1133">Transmembrane helix</keyword>
<dbReference type="Proteomes" id="UP000178615">
    <property type="component" value="Unassembled WGS sequence"/>
</dbReference>
<comment type="caution">
    <text evidence="3">The sequence shown here is derived from an EMBL/GenBank/DDBJ whole genome shotgun (WGS) entry which is preliminary data.</text>
</comment>
<organism evidence="3 4">
    <name type="scientific">candidate division WWE3 bacterium RBG_19FT_COMBO_34_6</name>
    <dbReference type="NCBI Taxonomy" id="1802612"/>
    <lineage>
        <taxon>Bacteria</taxon>
        <taxon>Katanobacteria</taxon>
    </lineage>
</organism>
<proteinExistence type="predicted"/>
<keyword evidence="2" id="KW-0472">Membrane</keyword>
<evidence type="ECO:0000313" key="4">
    <source>
        <dbReference type="Proteomes" id="UP000178615"/>
    </source>
</evidence>
<name>A0A1F4UL64_UNCKA</name>